<evidence type="ECO:0000256" key="1">
    <source>
        <dbReference type="ARBA" id="ARBA00009861"/>
    </source>
</evidence>
<dbReference type="Pfam" id="PF02458">
    <property type="entry name" value="Transferase"/>
    <property type="match status" value="1"/>
</dbReference>
<dbReference type="InterPro" id="IPR023213">
    <property type="entry name" value="CAT-like_dom_sf"/>
</dbReference>
<dbReference type="Proteomes" id="UP001603857">
    <property type="component" value="Unassembled WGS sequence"/>
</dbReference>
<evidence type="ECO:0000313" key="4">
    <source>
        <dbReference type="Proteomes" id="UP001603857"/>
    </source>
</evidence>
<dbReference type="EMBL" id="JBGMDY010000005">
    <property type="protein sequence ID" value="KAL2335095.1"/>
    <property type="molecule type" value="Genomic_DNA"/>
</dbReference>
<name>A0ABD1MH28_9FABA</name>
<keyword evidence="4" id="KW-1185">Reference proteome</keyword>
<protein>
    <recommendedName>
        <fullName evidence="5">Omega-hydroxypalmitate O-feruloyl transferase</fullName>
    </recommendedName>
</protein>
<dbReference type="PANTHER" id="PTHR31642:SF189">
    <property type="entry name" value="ACYLTRANSFERASE GLAUCE"/>
    <property type="match status" value="1"/>
</dbReference>
<accession>A0ABD1MH28</accession>
<evidence type="ECO:0000256" key="2">
    <source>
        <dbReference type="SAM" id="MobiDB-lite"/>
    </source>
</evidence>
<sequence length="465" mass="52151">MKTNPLHQQTHTPQRQKMGTSNDHHDVPPSTLLQDLNVTIHKSSMVFPSKEIERKSLFLSNIDKVLTFDVETVHFFGAHKDFPPHVVAERLKSALEDALVVYDFLGGRLKVNNDTKRLEMDCYPEGAGFVVASSEHRLDQIGDLDYPNPAFAQLVHKNKDFLKQGDSPLFVVQVTSFRCGGFAFGISTSHTIFDGLSFKTFLDNIAALAANKPLAVTPCHDRHLLAARSPPRVTFPHPEMLDLPPFPDSSNIFNTSIEPLHFNVFKLTSSHIAKLKLEAQKDNTCGTTRVTGFNAITAHLWRCKALSGDHNPNRSSTILYAVDIRSRLNPPLPMSYTGNAVLTAYAMATCRELEEGPFMKIVEMVREGVTRMTDEYARSIIDWGEIHQGFPNGEVLVSSWWRLGFEGVEFPWGKPKYCCPVVYHRKDIILLFPPVDGGDGVSIIVALPPKEMEKFHGLFHKFLMA</sequence>
<gene>
    <name evidence="3" type="ORF">Fmac_016308</name>
</gene>
<dbReference type="Gene3D" id="3.30.559.10">
    <property type="entry name" value="Chloramphenicol acetyltransferase-like domain"/>
    <property type="match status" value="2"/>
</dbReference>
<feature type="compositionally biased region" description="Polar residues" evidence="2">
    <location>
        <begin position="1"/>
        <end position="21"/>
    </location>
</feature>
<evidence type="ECO:0008006" key="5">
    <source>
        <dbReference type="Google" id="ProtNLM"/>
    </source>
</evidence>
<dbReference type="InterPro" id="IPR050317">
    <property type="entry name" value="Plant_Fungal_Acyltransferase"/>
</dbReference>
<proteinExistence type="inferred from homology"/>
<comment type="similarity">
    <text evidence="1">Belongs to the plant acyltransferase family.</text>
</comment>
<reference evidence="3 4" key="1">
    <citation type="submission" date="2024-08" db="EMBL/GenBank/DDBJ databases">
        <title>Insights into the chromosomal genome structure of Flemingia macrophylla.</title>
        <authorList>
            <person name="Ding Y."/>
            <person name="Zhao Y."/>
            <person name="Bi W."/>
            <person name="Wu M."/>
            <person name="Zhao G."/>
            <person name="Gong Y."/>
            <person name="Li W."/>
            <person name="Zhang P."/>
        </authorList>
    </citation>
    <scope>NUCLEOTIDE SEQUENCE [LARGE SCALE GENOMIC DNA]</scope>
    <source>
        <strain evidence="3">DYQJB</strain>
        <tissue evidence="3">Leaf</tissue>
    </source>
</reference>
<organism evidence="3 4">
    <name type="scientific">Flemingia macrophylla</name>
    <dbReference type="NCBI Taxonomy" id="520843"/>
    <lineage>
        <taxon>Eukaryota</taxon>
        <taxon>Viridiplantae</taxon>
        <taxon>Streptophyta</taxon>
        <taxon>Embryophyta</taxon>
        <taxon>Tracheophyta</taxon>
        <taxon>Spermatophyta</taxon>
        <taxon>Magnoliopsida</taxon>
        <taxon>eudicotyledons</taxon>
        <taxon>Gunneridae</taxon>
        <taxon>Pentapetalae</taxon>
        <taxon>rosids</taxon>
        <taxon>fabids</taxon>
        <taxon>Fabales</taxon>
        <taxon>Fabaceae</taxon>
        <taxon>Papilionoideae</taxon>
        <taxon>50 kb inversion clade</taxon>
        <taxon>NPAAA clade</taxon>
        <taxon>indigoferoid/millettioid clade</taxon>
        <taxon>Phaseoleae</taxon>
        <taxon>Flemingia</taxon>
    </lineage>
</organism>
<dbReference type="PANTHER" id="PTHR31642">
    <property type="entry name" value="TRICHOTHECENE 3-O-ACETYLTRANSFERASE"/>
    <property type="match status" value="1"/>
</dbReference>
<dbReference type="AlphaFoldDB" id="A0ABD1MH28"/>
<evidence type="ECO:0000313" key="3">
    <source>
        <dbReference type="EMBL" id="KAL2335095.1"/>
    </source>
</evidence>
<comment type="caution">
    <text evidence="3">The sequence shown here is derived from an EMBL/GenBank/DDBJ whole genome shotgun (WGS) entry which is preliminary data.</text>
</comment>
<feature type="region of interest" description="Disordered" evidence="2">
    <location>
        <begin position="1"/>
        <end position="30"/>
    </location>
</feature>